<feature type="transmembrane region" description="Helical" evidence="1">
    <location>
        <begin position="95"/>
        <end position="119"/>
    </location>
</feature>
<sequence length="167" mass="17614">MIGTTDARRDRAGWPTGQIALGAAPWLVAALVPWVVLLVLRDRMPAEVVSHTGSGGPDGFMSAPKFVAIVTLVFLLQGALFVPALIKGAQTNGQYLLTAAVCWGFGAGETYLFAVDLHANARGSDLDHAQLLEAYDINWVLHGPVTAVLAVVAGAAGVLMARRAERR</sequence>
<evidence type="ECO:0008006" key="4">
    <source>
        <dbReference type="Google" id="ProtNLM"/>
    </source>
</evidence>
<evidence type="ECO:0000256" key="1">
    <source>
        <dbReference type="SAM" id="Phobius"/>
    </source>
</evidence>
<dbReference type="EMBL" id="JAALLH010000001">
    <property type="protein sequence ID" value="NIY64082.1"/>
    <property type="molecule type" value="Genomic_DNA"/>
</dbReference>
<dbReference type="RefSeq" id="WP_167500715.1">
    <property type="nucleotide sequence ID" value="NZ_JAALLH010000001.1"/>
</dbReference>
<dbReference type="Proteomes" id="UP000536624">
    <property type="component" value="Unassembled WGS sequence"/>
</dbReference>
<feature type="transmembrane region" description="Helical" evidence="1">
    <location>
        <begin position="139"/>
        <end position="161"/>
    </location>
</feature>
<keyword evidence="1" id="KW-0472">Membrane</keyword>
<gene>
    <name evidence="2" type="ORF">SMALB_2030</name>
</gene>
<keyword evidence="1" id="KW-1133">Transmembrane helix</keyword>
<keyword evidence="1" id="KW-0812">Transmembrane</keyword>
<dbReference type="AlphaFoldDB" id="A0A7X5WZZ2"/>
<protein>
    <recommendedName>
        <fullName evidence="4">DUF1648 domain-containing protein</fullName>
    </recommendedName>
</protein>
<accession>A0A7X5WZZ2</accession>
<feature type="transmembrane region" description="Helical" evidence="1">
    <location>
        <begin position="66"/>
        <end position="86"/>
    </location>
</feature>
<evidence type="ECO:0000313" key="2">
    <source>
        <dbReference type="EMBL" id="NIY64082.1"/>
    </source>
</evidence>
<comment type="caution">
    <text evidence="2">The sequence shown here is derived from an EMBL/GenBank/DDBJ whole genome shotgun (WGS) entry which is preliminary data.</text>
</comment>
<feature type="transmembrane region" description="Helical" evidence="1">
    <location>
        <begin position="20"/>
        <end position="40"/>
    </location>
</feature>
<name>A0A7X5WZZ2_STRMQ</name>
<evidence type="ECO:0000313" key="3">
    <source>
        <dbReference type="Proteomes" id="UP000536624"/>
    </source>
</evidence>
<organism evidence="2 3">
    <name type="scientific">Streptomyces malaysiensis</name>
    <dbReference type="NCBI Taxonomy" id="92644"/>
    <lineage>
        <taxon>Bacteria</taxon>
        <taxon>Bacillati</taxon>
        <taxon>Actinomycetota</taxon>
        <taxon>Actinomycetes</taxon>
        <taxon>Kitasatosporales</taxon>
        <taxon>Streptomycetaceae</taxon>
        <taxon>Streptomyces</taxon>
        <taxon>Streptomyces violaceusniger group</taxon>
    </lineage>
</organism>
<reference evidence="2 3" key="1">
    <citation type="submission" date="2020-02" db="EMBL/GenBank/DDBJ databases">
        <title>Streptomyces malaysiensis DSM14702 (JHCC583434, PFL_A843) Genome sequencing and assembly.</title>
        <authorList>
            <person name="Samborskyy M."/>
        </authorList>
    </citation>
    <scope>NUCLEOTIDE SEQUENCE [LARGE SCALE GENOMIC DNA]</scope>
    <source>
        <strain evidence="2 3">DSM 14702</strain>
    </source>
</reference>
<proteinExistence type="predicted"/>